<feature type="region of interest" description="Disordered" evidence="1">
    <location>
        <begin position="47"/>
        <end position="66"/>
    </location>
</feature>
<evidence type="ECO:0000256" key="1">
    <source>
        <dbReference type="SAM" id="MobiDB-lite"/>
    </source>
</evidence>
<accession>A0A4D6N304</accession>
<dbReference type="Proteomes" id="UP000501690">
    <property type="component" value="Linkage Group LG9"/>
</dbReference>
<dbReference type="AlphaFoldDB" id="A0A4D6N304"/>
<keyword evidence="3" id="KW-1185">Reference proteome</keyword>
<proteinExistence type="predicted"/>
<dbReference type="EMBL" id="CP039353">
    <property type="protein sequence ID" value="QCE06879.1"/>
    <property type="molecule type" value="Genomic_DNA"/>
</dbReference>
<evidence type="ECO:0000313" key="2">
    <source>
        <dbReference type="EMBL" id="QCE06879.1"/>
    </source>
</evidence>
<feature type="compositionally biased region" description="Polar residues" evidence="1">
    <location>
        <begin position="52"/>
        <end position="66"/>
    </location>
</feature>
<protein>
    <submittedName>
        <fullName evidence="2">Uncharacterized protein</fullName>
    </submittedName>
</protein>
<sequence length="66" mass="7122">MRISLPRVLNTTSVCIFVRDESERTLPGYSAAFQSVAHRLERLSGESCDGAASSSGIQSHSILRGL</sequence>
<gene>
    <name evidence="2" type="ORF">DEO72_LG9g1893</name>
</gene>
<name>A0A4D6N304_VIGUN</name>
<reference evidence="2 3" key="1">
    <citation type="submission" date="2019-04" db="EMBL/GenBank/DDBJ databases">
        <title>An improved genome assembly and genetic linkage map for asparagus bean, Vigna unguiculata ssp. sesquipedialis.</title>
        <authorList>
            <person name="Xia Q."/>
            <person name="Zhang R."/>
            <person name="Dong Y."/>
        </authorList>
    </citation>
    <scope>NUCLEOTIDE SEQUENCE [LARGE SCALE GENOMIC DNA]</scope>
    <source>
        <tissue evidence="2">Leaf</tissue>
    </source>
</reference>
<organism evidence="2 3">
    <name type="scientific">Vigna unguiculata</name>
    <name type="common">Cowpea</name>
    <dbReference type="NCBI Taxonomy" id="3917"/>
    <lineage>
        <taxon>Eukaryota</taxon>
        <taxon>Viridiplantae</taxon>
        <taxon>Streptophyta</taxon>
        <taxon>Embryophyta</taxon>
        <taxon>Tracheophyta</taxon>
        <taxon>Spermatophyta</taxon>
        <taxon>Magnoliopsida</taxon>
        <taxon>eudicotyledons</taxon>
        <taxon>Gunneridae</taxon>
        <taxon>Pentapetalae</taxon>
        <taxon>rosids</taxon>
        <taxon>fabids</taxon>
        <taxon>Fabales</taxon>
        <taxon>Fabaceae</taxon>
        <taxon>Papilionoideae</taxon>
        <taxon>50 kb inversion clade</taxon>
        <taxon>NPAAA clade</taxon>
        <taxon>indigoferoid/millettioid clade</taxon>
        <taxon>Phaseoleae</taxon>
        <taxon>Vigna</taxon>
    </lineage>
</organism>
<evidence type="ECO:0000313" key="3">
    <source>
        <dbReference type="Proteomes" id="UP000501690"/>
    </source>
</evidence>